<evidence type="ECO:0000259" key="8">
    <source>
        <dbReference type="Pfam" id="PF01233"/>
    </source>
</evidence>
<dbReference type="PANTHER" id="PTHR11377:SF5">
    <property type="entry name" value="GLYCYLPEPTIDE N-TETRADECANOYLTRANSFERASE"/>
    <property type="match status" value="1"/>
</dbReference>
<keyword evidence="5" id="KW-0012">Acyltransferase</keyword>
<reference evidence="9" key="1">
    <citation type="submission" date="2020-05" db="EMBL/GenBank/DDBJ databases">
        <title>Phylogenomic resolution of chytrid fungi.</title>
        <authorList>
            <person name="Stajich J.E."/>
            <person name="Amses K."/>
            <person name="Simmons R."/>
            <person name="Seto K."/>
            <person name="Myers J."/>
            <person name="Bonds A."/>
            <person name="Quandt C.A."/>
            <person name="Barry K."/>
            <person name="Liu P."/>
            <person name="Grigoriev I."/>
            <person name="Longcore J.E."/>
            <person name="James T.Y."/>
        </authorList>
    </citation>
    <scope>NUCLEOTIDE SEQUENCE</scope>
    <source>
        <strain evidence="9">JEL0476</strain>
    </source>
</reference>
<dbReference type="Pfam" id="PF01233">
    <property type="entry name" value="NMT"/>
    <property type="match status" value="1"/>
</dbReference>
<evidence type="ECO:0000313" key="10">
    <source>
        <dbReference type="Proteomes" id="UP001211065"/>
    </source>
</evidence>
<dbReference type="InterPro" id="IPR000903">
    <property type="entry name" value="NMT"/>
</dbReference>
<feature type="domain" description="Glycylpeptide N-tetradecanoyltransferase N-terminal" evidence="8">
    <location>
        <begin position="64"/>
        <end position="161"/>
    </location>
</feature>
<comment type="caution">
    <text evidence="9">The sequence shown here is derived from an EMBL/GenBank/DDBJ whole genome shotgun (WGS) entry which is preliminary data.</text>
</comment>
<dbReference type="AlphaFoldDB" id="A0AAD5U5Q7"/>
<comment type="similarity">
    <text evidence="1">Belongs to the NMT family.</text>
</comment>
<dbReference type="InterPro" id="IPR022676">
    <property type="entry name" value="NMT_N"/>
</dbReference>
<keyword evidence="4" id="KW-0808">Transferase</keyword>
<organism evidence="9 10">
    <name type="scientific">Clydaea vesicula</name>
    <dbReference type="NCBI Taxonomy" id="447962"/>
    <lineage>
        <taxon>Eukaryota</taxon>
        <taxon>Fungi</taxon>
        <taxon>Fungi incertae sedis</taxon>
        <taxon>Chytridiomycota</taxon>
        <taxon>Chytridiomycota incertae sedis</taxon>
        <taxon>Chytridiomycetes</taxon>
        <taxon>Lobulomycetales</taxon>
        <taxon>Lobulomycetaceae</taxon>
        <taxon>Clydaea</taxon>
    </lineage>
</organism>
<dbReference type="GO" id="GO:0005737">
    <property type="term" value="C:cytoplasm"/>
    <property type="evidence" value="ECO:0007669"/>
    <property type="project" value="TreeGrafter"/>
</dbReference>
<dbReference type="SUPFAM" id="SSF55729">
    <property type="entry name" value="Acyl-CoA N-acyltransferases (Nat)"/>
    <property type="match status" value="1"/>
</dbReference>
<protein>
    <recommendedName>
        <fullName evidence="3">Glycylpeptide N-tetradecanoyltransferase</fullName>
        <ecNumber evidence="2">2.3.1.97</ecNumber>
    </recommendedName>
    <alternativeName>
        <fullName evidence="6">Myristoyl-CoA:protein N-myristoyltransferase</fullName>
    </alternativeName>
    <alternativeName>
        <fullName evidence="7">Peptide N-myristoyltransferase</fullName>
    </alternativeName>
</protein>
<evidence type="ECO:0000256" key="3">
    <source>
        <dbReference type="ARBA" id="ARBA00022240"/>
    </source>
</evidence>
<dbReference type="EMBL" id="JADGJW010000259">
    <property type="protein sequence ID" value="KAJ3220983.1"/>
    <property type="molecule type" value="Genomic_DNA"/>
</dbReference>
<dbReference type="Gene3D" id="3.40.630.170">
    <property type="match status" value="1"/>
</dbReference>
<dbReference type="PANTHER" id="PTHR11377">
    <property type="entry name" value="N-MYRISTOYL TRANSFERASE"/>
    <property type="match status" value="1"/>
</dbReference>
<gene>
    <name evidence="9" type="primary">NMT1</name>
    <name evidence="9" type="ORF">HK099_003852</name>
</gene>
<evidence type="ECO:0000256" key="5">
    <source>
        <dbReference type="ARBA" id="ARBA00023315"/>
    </source>
</evidence>
<dbReference type="Proteomes" id="UP001211065">
    <property type="component" value="Unassembled WGS sequence"/>
</dbReference>
<evidence type="ECO:0000256" key="2">
    <source>
        <dbReference type="ARBA" id="ARBA00012923"/>
    </source>
</evidence>
<dbReference type="GO" id="GO:0004379">
    <property type="term" value="F:glycylpeptide N-tetradecanoyltransferase activity"/>
    <property type="evidence" value="ECO:0007669"/>
    <property type="project" value="UniProtKB-EC"/>
</dbReference>
<evidence type="ECO:0000256" key="4">
    <source>
        <dbReference type="ARBA" id="ARBA00022679"/>
    </source>
</evidence>
<evidence type="ECO:0000313" key="9">
    <source>
        <dbReference type="EMBL" id="KAJ3220983.1"/>
    </source>
</evidence>
<evidence type="ECO:0000256" key="1">
    <source>
        <dbReference type="ARBA" id="ARBA00009469"/>
    </source>
</evidence>
<dbReference type="InterPro" id="IPR016181">
    <property type="entry name" value="Acyl_CoA_acyltransferase"/>
</dbReference>
<evidence type="ECO:0000256" key="6">
    <source>
        <dbReference type="ARBA" id="ARBA00031242"/>
    </source>
</evidence>
<sequence length="162" mass="19250">MGEDLDPSKLLATLTNDKLKLLQNEAQKKSSKLPKEMEDHKFWDTQPVVKNNELVKEDGQIEEVDIRKIRKDPYQLPSQFEWFLLDLNDELEMKNLYELLSLNYVEDDDAMFRFNYTSEFLKWALLPPGWKKEWHLGVRVKENKKLVAFISGIPAHMRIRDQ</sequence>
<dbReference type="EC" id="2.3.1.97" evidence="2"/>
<evidence type="ECO:0000256" key="7">
    <source>
        <dbReference type="ARBA" id="ARBA00031854"/>
    </source>
</evidence>
<proteinExistence type="inferred from homology"/>
<keyword evidence="10" id="KW-1185">Reference proteome</keyword>
<accession>A0AAD5U5Q7</accession>
<name>A0AAD5U5Q7_9FUNG</name>